<keyword evidence="9 17" id="KW-1133">Transmembrane helix</keyword>
<evidence type="ECO:0000256" key="10">
    <source>
        <dbReference type="ARBA" id="ARBA00023136"/>
    </source>
</evidence>
<dbReference type="Gene3D" id="3.30.1360.60">
    <property type="entry name" value="Glucose permease domain IIB"/>
    <property type="match status" value="1"/>
</dbReference>
<dbReference type="FunFam" id="3.30.1360.60:FF:000001">
    <property type="entry name" value="PTS system glucose-specific IIBC component PtsG"/>
    <property type="match status" value="1"/>
</dbReference>
<keyword evidence="3" id="KW-1003">Cell membrane</keyword>
<dbReference type="EC" id="2.7.1.211" evidence="11"/>
<dbReference type="FunFam" id="2.70.70.10:FF:000001">
    <property type="entry name" value="PTS system glucose-specific IIA component"/>
    <property type="match status" value="1"/>
</dbReference>
<proteinExistence type="predicted"/>
<evidence type="ECO:0000256" key="12">
    <source>
        <dbReference type="ARBA" id="ARBA00045139"/>
    </source>
</evidence>
<dbReference type="SUPFAM" id="SSF51261">
    <property type="entry name" value="Duplicated hybrid motif"/>
    <property type="match status" value="1"/>
</dbReference>
<dbReference type="AlphaFoldDB" id="A0A430AKC1"/>
<dbReference type="InterPro" id="IPR001127">
    <property type="entry name" value="PTS_EIIA_1_perm"/>
</dbReference>
<feature type="domain" description="PTS EIIA type-1" evidence="18">
    <location>
        <begin position="517"/>
        <end position="621"/>
    </location>
</feature>
<feature type="transmembrane region" description="Helical" evidence="17">
    <location>
        <begin position="402"/>
        <end position="427"/>
    </location>
</feature>
<dbReference type="NCBIfam" id="TIGR00830">
    <property type="entry name" value="PTBA"/>
    <property type="match status" value="1"/>
</dbReference>
<dbReference type="InterPro" id="IPR003352">
    <property type="entry name" value="PTS_EIIC"/>
</dbReference>
<dbReference type="GO" id="GO:0008982">
    <property type="term" value="F:protein-N(PI)-phosphohistidine-sugar phosphotransferase activity"/>
    <property type="evidence" value="ECO:0007669"/>
    <property type="project" value="InterPro"/>
</dbReference>
<evidence type="ECO:0000256" key="4">
    <source>
        <dbReference type="ARBA" id="ARBA00022597"/>
    </source>
</evidence>
<feature type="transmembrane region" description="Helical" evidence="17">
    <location>
        <begin position="447"/>
        <end position="471"/>
    </location>
</feature>
<keyword evidence="7 17" id="KW-0812">Transmembrane</keyword>
<feature type="transmembrane region" description="Helical" evidence="17">
    <location>
        <begin position="376"/>
        <end position="395"/>
    </location>
</feature>
<feature type="transmembrane region" description="Helical" evidence="17">
    <location>
        <begin position="217"/>
        <end position="244"/>
    </location>
</feature>
<dbReference type="InterPro" id="IPR011055">
    <property type="entry name" value="Dup_hybrid_motif"/>
</dbReference>
<dbReference type="InterPro" id="IPR050558">
    <property type="entry name" value="PTS_Sugar-Specific_Components"/>
</dbReference>
<evidence type="ECO:0000256" key="2">
    <source>
        <dbReference type="ARBA" id="ARBA00022448"/>
    </source>
</evidence>
<reference evidence="21 22" key="1">
    <citation type="submission" date="2017-05" db="EMBL/GenBank/DDBJ databases">
        <title>Vagococcus spp. assemblies.</title>
        <authorList>
            <person name="Gulvik C.A."/>
        </authorList>
    </citation>
    <scope>NUCLEOTIDE SEQUENCE [LARGE SCALE GENOMIC DNA]</scope>
    <source>
        <strain evidence="21 22">DSM 24756</strain>
    </source>
</reference>
<dbReference type="EMBL" id="NGJZ01000001">
    <property type="protein sequence ID" value="RSU08509.1"/>
    <property type="molecule type" value="Genomic_DNA"/>
</dbReference>
<comment type="caution">
    <text evidence="21">The sequence shown here is derived from an EMBL/GenBank/DDBJ whole genome shotgun (WGS) entry which is preliminary data.</text>
</comment>
<name>A0A430AKC1_9ENTE</name>
<dbReference type="GO" id="GO:0005886">
    <property type="term" value="C:plasma membrane"/>
    <property type="evidence" value="ECO:0007669"/>
    <property type="project" value="UniProtKB-SubCell"/>
</dbReference>
<keyword evidence="8" id="KW-0418">Kinase</keyword>
<feature type="active site" description="Phosphocysteine intermediate; for EIIB activity" evidence="16">
    <location>
        <position position="26"/>
    </location>
</feature>
<accession>A0A430AKC1</accession>
<dbReference type="PROSITE" id="PS51093">
    <property type="entry name" value="PTS_EIIA_TYPE_1"/>
    <property type="match status" value="1"/>
</dbReference>
<evidence type="ECO:0000313" key="22">
    <source>
        <dbReference type="Proteomes" id="UP000288669"/>
    </source>
</evidence>
<dbReference type="InterPro" id="IPR013013">
    <property type="entry name" value="PTS_EIIC_1"/>
</dbReference>
<evidence type="ECO:0000256" key="3">
    <source>
        <dbReference type="ARBA" id="ARBA00022475"/>
    </source>
</evidence>
<evidence type="ECO:0000256" key="16">
    <source>
        <dbReference type="PROSITE-ProRule" id="PRU00421"/>
    </source>
</evidence>
<keyword evidence="4" id="KW-0762">Sugar transport</keyword>
<evidence type="ECO:0000256" key="9">
    <source>
        <dbReference type="ARBA" id="ARBA00022989"/>
    </source>
</evidence>
<comment type="function">
    <text evidence="12">The phosphoenolpyruvate-dependent sugar phosphotransferase system (sugar PTS), a major carbohydrate active transport system, catalyzes the phosphorylation of incoming sugar substrates concomitantly with their translocation across the cell membrane. This system is involved in sucrose transport.</text>
</comment>
<keyword evidence="5" id="KW-0808">Transferase</keyword>
<dbReference type="Pfam" id="PF00358">
    <property type="entry name" value="PTS_EIIA_1"/>
    <property type="match status" value="1"/>
</dbReference>
<organism evidence="21 22">
    <name type="scientific">Vagococcus entomophilus</name>
    <dbReference type="NCBI Taxonomy" id="1160095"/>
    <lineage>
        <taxon>Bacteria</taxon>
        <taxon>Bacillati</taxon>
        <taxon>Bacillota</taxon>
        <taxon>Bacilli</taxon>
        <taxon>Lactobacillales</taxon>
        <taxon>Enterococcaceae</taxon>
        <taxon>Vagococcus</taxon>
    </lineage>
</organism>
<dbReference type="Proteomes" id="UP000288669">
    <property type="component" value="Unassembled WGS sequence"/>
</dbReference>
<evidence type="ECO:0000259" key="20">
    <source>
        <dbReference type="PROSITE" id="PS51103"/>
    </source>
</evidence>
<comment type="catalytic activity">
    <reaction evidence="13">
        <text>N(pros)-phospho-L-histidyl-[protein](out) + sucrose = sucrose 6(G)-phosphate(in) + L-histidyl-[protein]</text>
        <dbReference type="Rhea" id="RHEA:49236"/>
        <dbReference type="Rhea" id="RHEA-COMP:9745"/>
        <dbReference type="Rhea" id="RHEA-COMP:9746"/>
        <dbReference type="ChEBI" id="CHEBI:17992"/>
        <dbReference type="ChEBI" id="CHEBI:29979"/>
        <dbReference type="ChEBI" id="CHEBI:64837"/>
        <dbReference type="ChEBI" id="CHEBI:91002"/>
        <dbReference type="EC" id="2.7.1.211"/>
    </reaction>
</comment>
<dbReference type="GO" id="GO:0015771">
    <property type="term" value="P:trehalose transport"/>
    <property type="evidence" value="ECO:0007669"/>
    <property type="project" value="TreeGrafter"/>
</dbReference>
<evidence type="ECO:0000256" key="6">
    <source>
        <dbReference type="ARBA" id="ARBA00022683"/>
    </source>
</evidence>
<dbReference type="PROSITE" id="PS51098">
    <property type="entry name" value="PTS_EIIB_TYPE_1"/>
    <property type="match status" value="1"/>
</dbReference>
<evidence type="ECO:0000256" key="15">
    <source>
        <dbReference type="ARBA" id="ARBA00081008"/>
    </source>
</evidence>
<feature type="transmembrane region" description="Helical" evidence="17">
    <location>
        <begin position="115"/>
        <end position="137"/>
    </location>
</feature>
<dbReference type="Gene3D" id="2.70.70.10">
    <property type="entry name" value="Glucose Permease (Domain IIA)"/>
    <property type="match status" value="1"/>
</dbReference>
<evidence type="ECO:0000256" key="13">
    <source>
        <dbReference type="ARBA" id="ARBA00048931"/>
    </source>
</evidence>
<dbReference type="SUPFAM" id="SSF55604">
    <property type="entry name" value="Glucose permease domain IIB"/>
    <property type="match status" value="1"/>
</dbReference>
<keyword evidence="6" id="KW-0598">Phosphotransferase system</keyword>
<feature type="transmembrane region" description="Helical" evidence="17">
    <location>
        <begin position="264"/>
        <end position="286"/>
    </location>
</feature>
<evidence type="ECO:0000313" key="21">
    <source>
        <dbReference type="EMBL" id="RSU08509.1"/>
    </source>
</evidence>
<comment type="subcellular location">
    <subcellularLocation>
        <location evidence="1">Cell membrane</location>
        <topology evidence="1">Multi-pass membrane protein</topology>
    </subcellularLocation>
</comment>
<feature type="domain" description="PTS EIIB type-1" evidence="19">
    <location>
        <begin position="4"/>
        <end position="86"/>
    </location>
</feature>
<evidence type="ECO:0000256" key="14">
    <source>
        <dbReference type="ARBA" id="ARBA00074554"/>
    </source>
</evidence>
<dbReference type="PROSITE" id="PS00371">
    <property type="entry name" value="PTS_EIIA_TYPE_1_HIS"/>
    <property type="match status" value="1"/>
</dbReference>
<evidence type="ECO:0000259" key="18">
    <source>
        <dbReference type="PROSITE" id="PS51093"/>
    </source>
</evidence>
<dbReference type="RefSeq" id="WP_126823169.1">
    <property type="nucleotide sequence ID" value="NZ_JBHLWU010000001.1"/>
</dbReference>
<protein>
    <recommendedName>
        <fullName evidence="14">PTS system sucrose-specific EIIBCA component</fullName>
        <ecNumber evidence="11">2.7.1.211</ecNumber>
    </recommendedName>
    <alternativeName>
        <fullName evidence="15">EIIBCA-Scr</fullName>
    </alternativeName>
</protein>
<dbReference type="GO" id="GO:0016301">
    <property type="term" value="F:kinase activity"/>
    <property type="evidence" value="ECO:0007669"/>
    <property type="project" value="UniProtKB-KW"/>
</dbReference>
<feature type="transmembrane region" description="Helical" evidence="17">
    <location>
        <begin position="344"/>
        <end position="364"/>
    </location>
</feature>
<dbReference type="CDD" id="cd00212">
    <property type="entry name" value="PTS_IIB_glc"/>
    <property type="match status" value="1"/>
</dbReference>
<keyword evidence="10 17" id="KW-0472">Membrane</keyword>
<feature type="domain" description="PTS EIIC type-1" evidence="20">
    <location>
        <begin position="105"/>
        <end position="481"/>
    </location>
</feature>
<evidence type="ECO:0000259" key="19">
    <source>
        <dbReference type="PROSITE" id="PS51098"/>
    </source>
</evidence>
<dbReference type="InterPro" id="IPR018113">
    <property type="entry name" value="PTrfase_EIIB_Cys"/>
</dbReference>
<feature type="transmembrane region" description="Helical" evidence="17">
    <location>
        <begin position="306"/>
        <end position="332"/>
    </location>
</feature>
<keyword evidence="2" id="KW-0813">Transport</keyword>
<evidence type="ECO:0000256" key="8">
    <source>
        <dbReference type="ARBA" id="ARBA00022777"/>
    </source>
</evidence>
<dbReference type="GO" id="GO:0009401">
    <property type="term" value="P:phosphoenolpyruvate-dependent sugar phosphotransferase system"/>
    <property type="evidence" value="ECO:0007669"/>
    <property type="project" value="UniProtKB-KW"/>
</dbReference>
<gene>
    <name evidence="21" type="ORF">CBF30_04540</name>
</gene>
<dbReference type="Pfam" id="PF02378">
    <property type="entry name" value="PTS_EIIC"/>
    <property type="match status" value="1"/>
</dbReference>
<dbReference type="PROSITE" id="PS01035">
    <property type="entry name" value="PTS_EIIB_TYPE_1_CYS"/>
    <property type="match status" value="1"/>
</dbReference>
<dbReference type="PROSITE" id="PS51103">
    <property type="entry name" value="PTS_EIIC_TYPE_1"/>
    <property type="match status" value="1"/>
</dbReference>
<sequence>MKYEQLAKQIIEGVGGPDNVTSVFHCVTRLRFKLKDESIADTEGLKNLDGVVTVMKSGGQYQVVIGNQVSDVFADVVAIGGFKTESMDISDADEPVGNLFDRFIDLISGIFTPTLGVLAASGMIKGLVALLTAFSVFPANSGTIIILTAAGDAMFNALPIFLGYNAAKKFRSNPFIAMAIAAAMIYPSIASLAPLAVSDKAFPVLYTLFKGTLFEAPVRITFFGIPVIMMSYASSVIPIILSTYVSSKVEKFFSKVIPDVVKMFLLPFFTLLVMVPVTFLVIGPIATWAGDLLGAATSSLYNFNPILTGIFLGGFWQIFVMFGLHWGLVPIMLMNLGTIGYDPIVVLSFGCSFAQTGAVAAVYLRTQNKKTKALSIPAFISGIFGVTEPAIYGVTLPLKKPFYASCIAGAVGGGILGFFKTLAYTSGGLGIFAYPSYLNPKTGIDTAFYGALIASVVSLVLGFTFAYLIGFKEEPIAEISKPSINKEKNSVLELQNVEGEIHSPLSGKVVPLAEVKDEVFSSGAMGAGVAIYPSEGRLVAPVAGTVSTIFPTGHALGLISTDGIEVLVHLGMDTVELKGKGFTSYVKTGDQVKQGDLLIEFDQKMIEAAGYNMISPIVITNSIDYQEIEVAKKEEISQGEFLIKVEK</sequence>
<evidence type="ECO:0000256" key="5">
    <source>
        <dbReference type="ARBA" id="ARBA00022679"/>
    </source>
</evidence>
<keyword evidence="22" id="KW-1185">Reference proteome</keyword>
<evidence type="ECO:0000256" key="17">
    <source>
        <dbReference type="SAM" id="Phobius"/>
    </source>
</evidence>
<dbReference type="InterPro" id="IPR036878">
    <property type="entry name" value="Glu_permease_IIB"/>
</dbReference>
<dbReference type="InterPro" id="IPR011297">
    <property type="entry name" value="PTS_IIABC_b_glu"/>
</dbReference>
<dbReference type="Pfam" id="PF00367">
    <property type="entry name" value="PTS_EIIB"/>
    <property type="match status" value="1"/>
</dbReference>
<evidence type="ECO:0000256" key="11">
    <source>
        <dbReference type="ARBA" id="ARBA00044053"/>
    </source>
</evidence>
<evidence type="ECO:0000256" key="7">
    <source>
        <dbReference type="ARBA" id="ARBA00022692"/>
    </source>
</evidence>
<feature type="transmembrane region" description="Helical" evidence="17">
    <location>
        <begin position="143"/>
        <end position="163"/>
    </location>
</feature>
<dbReference type="GO" id="GO:0090589">
    <property type="term" value="F:protein-phosphocysteine-trehalose phosphotransferase system transporter activity"/>
    <property type="evidence" value="ECO:0007669"/>
    <property type="project" value="TreeGrafter"/>
</dbReference>
<feature type="transmembrane region" description="Helical" evidence="17">
    <location>
        <begin position="175"/>
        <end position="197"/>
    </location>
</feature>
<evidence type="ECO:0000256" key="1">
    <source>
        <dbReference type="ARBA" id="ARBA00004651"/>
    </source>
</evidence>
<dbReference type="PANTHER" id="PTHR30175">
    <property type="entry name" value="PHOSPHOTRANSFERASE SYSTEM TRANSPORT PROTEIN"/>
    <property type="match status" value="1"/>
</dbReference>
<dbReference type="PANTHER" id="PTHR30175:SF1">
    <property type="entry name" value="PTS SYSTEM ARBUTIN-, CELLOBIOSE-, AND SALICIN-SPECIFIC EIIBC COMPONENT-RELATED"/>
    <property type="match status" value="1"/>
</dbReference>
<dbReference type="InterPro" id="IPR001996">
    <property type="entry name" value="PTS_IIB_1"/>
</dbReference>
<dbReference type="NCBIfam" id="TIGR01995">
    <property type="entry name" value="PTS-II-ABC-beta"/>
    <property type="match status" value="1"/>
</dbReference>
<dbReference type="OrthoDB" id="9769191at2"/>